<dbReference type="PANTHER" id="PTHR43143:SF6">
    <property type="entry name" value="BLL3016 PROTEIN"/>
    <property type="match status" value="1"/>
</dbReference>
<reference evidence="2 3" key="1">
    <citation type="submission" date="2020-02" db="EMBL/GenBank/DDBJ databases">
        <authorList>
            <person name="Hogendoorn C."/>
        </authorList>
    </citation>
    <scope>NUCLEOTIDE SEQUENCE [LARGE SCALE GENOMIC DNA]</scope>
    <source>
        <strain evidence="2">R501</strain>
    </source>
</reference>
<dbReference type="PANTHER" id="PTHR43143">
    <property type="entry name" value="METALLOPHOSPHOESTERASE, CALCINEURIN SUPERFAMILY"/>
    <property type="match status" value="1"/>
</dbReference>
<dbReference type="InterPro" id="IPR006311">
    <property type="entry name" value="TAT_signal"/>
</dbReference>
<evidence type="ECO:0000313" key="3">
    <source>
        <dbReference type="Proteomes" id="UP000503399"/>
    </source>
</evidence>
<dbReference type="AlphaFoldDB" id="A0A6F8ZJR3"/>
<dbReference type="PROSITE" id="PS51318">
    <property type="entry name" value="TAT"/>
    <property type="match status" value="1"/>
</dbReference>
<dbReference type="GO" id="GO:0016787">
    <property type="term" value="F:hydrolase activity"/>
    <property type="evidence" value="ECO:0007669"/>
    <property type="project" value="InterPro"/>
</dbReference>
<protein>
    <submittedName>
        <fullName evidence="2">Metallophosphoesterase</fullName>
    </submittedName>
</protein>
<dbReference type="InterPro" id="IPR029052">
    <property type="entry name" value="Metallo-depent_PP-like"/>
</dbReference>
<dbReference type="Gene3D" id="3.60.21.10">
    <property type="match status" value="1"/>
</dbReference>
<evidence type="ECO:0000313" key="2">
    <source>
        <dbReference type="EMBL" id="CAB1130229.1"/>
    </source>
</evidence>
<dbReference type="Proteomes" id="UP000503399">
    <property type="component" value="Chromosome"/>
</dbReference>
<dbReference type="InterPro" id="IPR004843">
    <property type="entry name" value="Calcineurin-like_PHP"/>
</dbReference>
<organism evidence="2 3">
    <name type="scientific">Candidatus Hydrogenisulfobacillus filiaventi</name>
    <dbReference type="NCBI Taxonomy" id="2707344"/>
    <lineage>
        <taxon>Bacteria</taxon>
        <taxon>Bacillati</taxon>
        <taxon>Bacillota</taxon>
        <taxon>Clostridia</taxon>
        <taxon>Eubacteriales</taxon>
        <taxon>Clostridiales Family XVII. Incertae Sedis</taxon>
        <taxon>Candidatus Hydrogenisulfobacillus</taxon>
    </lineage>
</organism>
<proteinExistence type="predicted"/>
<name>A0A6F8ZJR3_9FIRM</name>
<evidence type="ECO:0000259" key="1">
    <source>
        <dbReference type="Pfam" id="PF00149"/>
    </source>
</evidence>
<dbReference type="EMBL" id="LR778114">
    <property type="protein sequence ID" value="CAB1130229.1"/>
    <property type="molecule type" value="Genomic_DNA"/>
</dbReference>
<feature type="domain" description="Calcineurin-like phosphoesterase" evidence="1">
    <location>
        <begin position="37"/>
        <end position="224"/>
    </location>
</feature>
<keyword evidence="3" id="KW-1185">Reference proteome</keyword>
<accession>A0A6F8ZJR3</accession>
<sequence length="296" mass="32242">MAEAKGLTRRRLLGLGLGAATGWWLPGAVRAEAAPRLRFVQLSDIHLGYRGEANRDIPNALARAMTAIARLQPPPALVVVTGDLTQAVDEDARRRERLALARQTLAAAGRAVYTLPGEHDALPDGGAVYRQVLGEPYYAFSAAGVRFLALDNVSHGFFLGRAQLAWLGRELERLDPGTPVVVLAHAPLHPVFPPWNWYTYDGAAALTLLRPFRHVLILSGHVHQVLRPGGREQTALPLAWPYPEPRALTRLFTWPQSQSDPWMGLGWRVVDVTAEGAFRVMDQALAGVATGEGRGA</sequence>
<dbReference type="KEGG" id="hfv:R50_2740"/>
<gene>
    <name evidence="2" type="ORF">R50_2740</name>
</gene>
<dbReference type="Pfam" id="PF00149">
    <property type="entry name" value="Metallophos"/>
    <property type="match status" value="1"/>
</dbReference>
<dbReference type="SUPFAM" id="SSF56300">
    <property type="entry name" value="Metallo-dependent phosphatases"/>
    <property type="match status" value="1"/>
</dbReference>
<dbReference type="InterPro" id="IPR051918">
    <property type="entry name" value="STPP_CPPED1"/>
</dbReference>